<dbReference type="OrthoDB" id="3265734at2759"/>
<keyword evidence="3" id="KW-1185">Reference proteome</keyword>
<evidence type="ECO:0000313" key="3">
    <source>
        <dbReference type="Proteomes" id="UP000541558"/>
    </source>
</evidence>
<dbReference type="EMBL" id="JAACJK010000060">
    <property type="protein sequence ID" value="KAF5335828.1"/>
    <property type="molecule type" value="Genomic_DNA"/>
</dbReference>
<gene>
    <name evidence="2" type="ORF">D9611_009657</name>
</gene>
<proteinExistence type="predicted"/>
<evidence type="ECO:0000313" key="2">
    <source>
        <dbReference type="EMBL" id="KAF5335828.1"/>
    </source>
</evidence>
<dbReference type="Proteomes" id="UP000541558">
    <property type="component" value="Unassembled WGS sequence"/>
</dbReference>
<feature type="region of interest" description="Disordered" evidence="1">
    <location>
        <begin position="245"/>
        <end position="315"/>
    </location>
</feature>
<protein>
    <submittedName>
        <fullName evidence="2">Uncharacterized protein</fullName>
    </submittedName>
</protein>
<organism evidence="2 3">
    <name type="scientific">Ephemerocybe angulata</name>
    <dbReference type="NCBI Taxonomy" id="980116"/>
    <lineage>
        <taxon>Eukaryota</taxon>
        <taxon>Fungi</taxon>
        <taxon>Dikarya</taxon>
        <taxon>Basidiomycota</taxon>
        <taxon>Agaricomycotina</taxon>
        <taxon>Agaricomycetes</taxon>
        <taxon>Agaricomycetidae</taxon>
        <taxon>Agaricales</taxon>
        <taxon>Agaricineae</taxon>
        <taxon>Psathyrellaceae</taxon>
        <taxon>Ephemerocybe</taxon>
    </lineage>
</organism>
<sequence>MPSTLDIDDTNPNLVYLPADGWTPGGCDEEFNSTTRGTSTKGATVQVAFIGTRVEVFGTISAKPNSSSAPVSSYIIDNDTGTYNNYIGRRRDTEAQYKTSFYVHEHLAPNTTHQLLISNDAEEDEFSIDFIRVTGDDVAVVSVTSTQTTMPIPTVTAGDVAEPATGATTLPIGTIVGVPPGAAITPFLPVQMYERPREPPNILSGQSKLDLHRRQQNVQLQGPVSGQFESGYSIQGSELIQWTDSSAPNSATFSPGSTGNAKQREAARMRAVDEHRRSSADPPPRYSEEVFRQPLTSHSGWGATYSPSSLTTATG</sequence>
<dbReference type="AlphaFoldDB" id="A0A8H5C814"/>
<feature type="compositionally biased region" description="Polar residues" evidence="1">
    <location>
        <begin position="294"/>
        <end position="315"/>
    </location>
</feature>
<name>A0A8H5C814_9AGAR</name>
<feature type="compositionally biased region" description="Polar residues" evidence="1">
    <location>
        <begin position="245"/>
        <end position="261"/>
    </location>
</feature>
<accession>A0A8H5C814</accession>
<feature type="compositionally biased region" description="Basic and acidic residues" evidence="1">
    <location>
        <begin position="262"/>
        <end position="279"/>
    </location>
</feature>
<comment type="caution">
    <text evidence="2">The sequence shown here is derived from an EMBL/GenBank/DDBJ whole genome shotgun (WGS) entry which is preliminary data.</text>
</comment>
<reference evidence="2 3" key="1">
    <citation type="journal article" date="2020" name="ISME J.">
        <title>Uncovering the hidden diversity of litter-decomposition mechanisms in mushroom-forming fungi.</title>
        <authorList>
            <person name="Floudas D."/>
            <person name="Bentzer J."/>
            <person name="Ahren D."/>
            <person name="Johansson T."/>
            <person name="Persson P."/>
            <person name="Tunlid A."/>
        </authorList>
    </citation>
    <scope>NUCLEOTIDE SEQUENCE [LARGE SCALE GENOMIC DNA]</scope>
    <source>
        <strain evidence="2 3">CBS 175.51</strain>
    </source>
</reference>
<evidence type="ECO:0000256" key="1">
    <source>
        <dbReference type="SAM" id="MobiDB-lite"/>
    </source>
</evidence>
<dbReference type="Gene3D" id="2.60.120.260">
    <property type="entry name" value="Galactose-binding domain-like"/>
    <property type="match status" value="1"/>
</dbReference>